<keyword evidence="1" id="KW-0472">Membrane</keyword>
<comment type="caution">
    <text evidence="2">The sequence shown here is derived from an EMBL/GenBank/DDBJ whole genome shotgun (WGS) entry which is preliminary data.</text>
</comment>
<dbReference type="AlphaFoldDB" id="A0A0R0DNQ4"/>
<keyword evidence="1" id="KW-1133">Transmembrane helix</keyword>
<dbReference type="PATRIC" id="fig|336566.3.peg.18"/>
<feature type="transmembrane region" description="Helical" evidence="1">
    <location>
        <begin position="39"/>
        <end position="64"/>
    </location>
</feature>
<gene>
    <name evidence="2" type="ORF">ABB30_00090</name>
</gene>
<dbReference type="Proteomes" id="UP000050956">
    <property type="component" value="Unassembled WGS sequence"/>
</dbReference>
<evidence type="ECO:0000256" key="1">
    <source>
        <dbReference type="SAM" id="Phobius"/>
    </source>
</evidence>
<proteinExistence type="predicted"/>
<dbReference type="RefSeq" id="WP_057636206.1">
    <property type="nucleotide sequence ID" value="NZ_LDJM01000001.1"/>
</dbReference>
<keyword evidence="3" id="KW-1185">Reference proteome</keyword>
<evidence type="ECO:0008006" key="4">
    <source>
        <dbReference type="Google" id="ProtNLM"/>
    </source>
</evidence>
<sequence>MRLLTSLLSFIVCCLPLLALWMLPVLVVFGPHGYEIAGWQLLGLQLLALLLALLPALLAARAVWRWQGRRQRQAGQ</sequence>
<dbReference type="EMBL" id="LDJM01000001">
    <property type="protein sequence ID" value="KRG79710.1"/>
    <property type="molecule type" value="Genomic_DNA"/>
</dbReference>
<evidence type="ECO:0000313" key="2">
    <source>
        <dbReference type="EMBL" id="KRG79710.1"/>
    </source>
</evidence>
<evidence type="ECO:0000313" key="3">
    <source>
        <dbReference type="Proteomes" id="UP000050956"/>
    </source>
</evidence>
<keyword evidence="1" id="KW-0812">Transmembrane</keyword>
<reference evidence="2 3" key="1">
    <citation type="submission" date="2015-05" db="EMBL/GenBank/DDBJ databases">
        <title>Genome sequencing and analysis of members of genus Stenotrophomonas.</title>
        <authorList>
            <person name="Patil P.P."/>
            <person name="Midha S."/>
            <person name="Patil P.B."/>
        </authorList>
    </citation>
    <scope>NUCLEOTIDE SEQUENCE [LARGE SCALE GENOMIC DNA]</scope>
    <source>
        <strain evidence="2 3">DSM 24757</strain>
    </source>
</reference>
<accession>A0A0R0DNQ4</accession>
<name>A0A0R0DNQ4_9GAMM</name>
<protein>
    <recommendedName>
        <fullName evidence="4">Transmembrane protein</fullName>
    </recommendedName>
</protein>
<organism evidence="2 3">
    <name type="scientific">Stenotrophomonas ginsengisoli</name>
    <dbReference type="NCBI Taxonomy" id="336566"/>
    <lineage>
        <taxon>Bacteria</taxon>
        <taxon>Pseudomonadati</taxon>
        <taxon>Pseudomonadota</taxon>
        <taxon>Gammaproteobacteria</taxon>
        <taxon>Lysobacterales</taxon>
        <taxon>Lysobacteraceae</taxon>
        <taxon>Stenotrophomonas</taxon>
    </lineage>
</organism>